<dbReference type="SUPFAM" id="SSF51735">
    <property type="entry name" value="NAD(P)-binding Rossmann-fold domains"/>
    <property type="match status" value="1"/>
</dbReference>
<dbReference type="InterPro" id="IPR051606">
    <property type="entry name" value="Polyketide_Oxido-like"/>
</dbReference>
<keyword evidence="3" id="KW-1185">Reference proteome</keyword>
<comment type="caution">
    <text evidence="2">The sequence shown here is derived from an EMBL/GenBank/DDBJ whole genome shotgun (WGS) entry which is preliminary data.</text>
</comment>
<name>A0A9X3TY68_9PROT</name>
<dbReference type="InterPro" id="IPR016040">
    <property type="entry name" value="NAD(P)-bd_dom"/>
</dbReference>
<dbReference type="GO" id="GO:0016646">
    <property type="term" value="F:oxidoreductase activity, acting on the CH-NH group of donors, NAD or NADP as acceptor"/>
    <property type="evidence" value="ECO:0007669"/>
    <property type="project" value="TreeGrafter"/>
</dbReference>
<gene>
    <name evidence="2" type="ORF">NYP16_08215</name>
</gene>
<protein>
    <submittedName>
        <fullName evidence="2">NAD(P)-dependent oxidoreductase</fullName>
    </submittedName>
</protein>
<dbReference type="CDD" id="cd05244">
    <property type="entry name" value="BVR-B_like_SDR_a"/>
    <property type="match status" value="1"/>
</dbReference>
<sequence length="217" mass="23445">MKIVLLGASGFVGSALLSEALNRGHDVTAVVRHPDKLAHQQGLTTLRGDIYDSETLAAIMASHDAVISAFNPGWTPGSPRPEMYEDQVRGTASILAAIKKAGVRRVLWVGGAGGLEVSPGVALIDTPGFPEWVEPGARATSEALEDLRRHPELDWSFLAPSAKLEKGERTGKFRLGGDRLLVDDKGESRISVQDYAVAMIDELEHPAHLRQRFTVGY</sequence>
<dbReference type="Pfam" id="PF13460">
    <property type="entry name" value="NAD_binding_10"/>
    <property type="match status" value="1"/>
</dbReference>
<reference evidence="2" key="2">
    <citation type="journal article" date="2023" name="Syst. Appl. Microbiol.">
        <title>Govania unica gen. nov., sp. nov., a rare biosphere bacterium that represents a novel family in the class Alphaproteobacteria.</title>
        <authorList>
            <person name="Vandamme P."/>
            <person name="Peeters C."/>
            <person name="Hettiarachchi A."/>
            <person name="Cnockaert M."/>
            <person name="Carlier A."/>
        </authorList>
    </citation>
    <scope>NUCLEOTIDE SEQUENCE</scope>
    <source>
        <strain evidence="2">LMG 31809</strain>
    </source>
</reference>
<evidence type="ECO:0000313" key="3">
    <source>
        <dbReference type="Proteomes" id="UP001141619"/>
    </source>
</evidence>
<accession>A0A9X3TY68</accession>
<organism evidence="2 3">
    <name type="scientific">Govanella unica</name>
    <dbReference type="NCBI Taxonomy" id="2975056"/>
    <lineage>
        <taxon>Bacteria</taxon>
        <taxon>Pseudomonadati</taxon>
        <taxon>Pseudomonadota</taxon>
        <taxon>Alphaproteobacteria</taxon>
        <taxon>Emcibacterales</taxon>
        <taxon>Govanellaceae</taxon>
        <taxon>Govanella</taxon>
    </lineage>
</organism>
<feature type="domain" description="NAD(P)-binding" evidence="1">
    <location>
        <begin position="7"/>
        <end position="202"/>
    </location>
</feature>
<dbReference type="Gene3D" id="3.40.50.720">
    <property type="entry name" value="NAD(P)-binding Rossmann-like Domain"/>
    <property type="match status" value="1"/>
</dbReference>
<dbReference type="EMBL" id="JANWOI010000003">
    <property type="protein sequence ID" value="MDA5193933.1"/>
    <property type="molecule type" value="Genomic_DNA"/>
</dbReference>
<dbReference type="InterPro" id="IPR036291">
    <property type="entry name" value="NAD(P)-bd_dom_sf"/>
</dbReference>
<proteinExistence type="predicted"/>
<dbReference type="PANTHER" id="PTHR43355">
    <property type="entry name" value="FLAVIN REDUCTASE (NADPH)"/>
    <property type="match status" value="1"/>
</dbReference>
<evidence type="ECO:0000259" key="1">
    <source>
        <dbReference type="Pfam" id="PF13460"/>
    </source>
</evidence>
<reference evidence="2" key="1">
    <citation type="submission" date="2022-08" db="EMBL/GenBank/DDBJ databases">
        <authorList>
            <person name="Vandamme P."/>
            <person name="Hettiarachchi A."/>
            <person name="Peeters C."/>
            <person name="Cnockaert M."/>
            <person name="Carlier A."/>
        </authorList>
    </citation>
    <scope>NUCLEOTIDE SEQUENCE</scope>
    <source>
        <strain evidence="2">LMG 31809</strain>
    </source>
</reference>
<evidence type="ECO:0000313" key="2">
    <source>
        <dbReference type="EMBL" id="MDA5193933.1"/>
    </source>
</evidence>
<dbReference type="Proteomes" id="UP001141619">
    <property type="component" value="Unassembled WGS sequence"/>
</dbReference>
<dbReference type="RefSeq" id="WP_274943640.1">
    <property type="nucleotide sequence ID" value="NZ_JANWOI010000003.1"/>
</dbReference>
<dbReference type="PANTHER" id="PTHR43355:SF2">
    <property type="entry name" value="FLAVIN REDUCTASE (NADPH)"/>
    <property type="match status" value="1"/>
</dbReference>
<dbReference type="AlphaFoldDB" id="A0A9X3TY68"/>